<reference evidence="2 3" key="1">
    <citation type="journal article" date="2016" name="Genome Announc.">
        <title>Draft Genome Sequences of Five Rapidly Growing Mycobacterium Species, M. thermoresistibile, M. fortuitum subsp. acetamidolyticum, M. canariasense, M. brisbanense, and M. novocastrense.</title>
        <authorList>
            <person name="Katahira K."/>
            <person name="Ogura Y."/>
            <person name="Gotoh Y."/>
            <person name="Hayashi T."/>
        </authorList>
    </citation>
    <scope>NUCLEOTIDE SEQUENCE [LARGE SCALE GENOMIC DNA]</scope>
    <source>
        <strain evidence="2 3">JCM18114</strain>
    </source>
</reference>
<proteinExistence type="predicted"/>
<dbReference type="EMBL" id="BCTA01000093">
    <property type="protein sequence ID" value="GAT12365.1"/>
    <property type="molecule type" value="Genomic_DNA"/>
</dbReference>
<dbReference type="InterPro" id="IPR032716">
    <property type="entry name" value="ACC_epsilon"/>
</dbReference>
<dbReference type="Pfam" id="PF13822">
    <property type="entry name" value="ACC_epsilon"/>
    <property type="match status" value="1"/>
</dbReference>
<evidence type="ECO:0000256" key="1">
    <source>
        <dbReference type="SAM" id="MobiDB-lite"/>
    </source>
</evidence>
<dbReference type="Proteomes" id="UP000069773">
    <property type="component" value="Unassembled WGS sequence"/>
</dbReference>
<evidence type="ECO:0000313" key="3">
    <source>
        <dbReference type="Proteomes" id="UP000069773"/>
    </source>
</evidence>
<keyword evidence="3" id="KW-1185">Reference proteome</keyword>
<evidence type="ECO:0000313" key="2">
    <source>
        <dbReference type="EMBL" id="GAT12365.1"/>
    </source>
</evidence>
<protein>
    <recommendedName>
        <fullName evidence="4">Acetyl-/propionyl-coenzyme A carboxylase AccE5</fullName>
    </recommendedName>
</protein>
<comment type="caution">
    <text evidence="2">The sequence shown here is derived from an EMBL/GenBank/DDBJ whole genome shotgun (WGS) entry which is preliminary data.</text>
</comment>
<feature type="compositionally biased region" description="Polar residues" evidence="1">
    <location>
        <begin position="1"/>
        <end position="37"/>
    </location>
</feature>
<gene>
    <name evidence="2" type="ORF">RMCN_5498</name>
</gene>
<sequence length="120" mass="12751">MSGANDSATVSGANNSATVSGANNPTPVSGDSANTSDVEADVTDSGAQQDHEAHIQVVRGEPSTDELAALIAVLAAASSAPSEPREQEENLWGHPVDRLRYTPFSWQRVTLVERAHMRRR</sequence>
<feature type="region of interest" description="Disordered" evidence="1">
    <location>
        <begin position="1"/>
        <end position="53"/>
    </location>
</feature>
<name>A0ABQ0KRV0_MYCNV</name>
<evidence type="ECO:0008006" key="4">
    <source>
        <dbReference type="Google" id="ProtNLM"/>
    </source>
</evidence>
<organism evidence="2 3">
    <name type="scientific">Mycolicibacterium novocastrense</name>
    <name type="common">Mycobacterium novocastrense</name>
    <dbReference type="NCBI Taxonomy" id="59813"/>
    <lineage>
        <taxon>Bacteria</taxon>
        <taxon>Bacillati</taxon>
        <taxon>Actinomycetota</taxon>
        <taxon>Actinomycetes</taxon>
        <taxon>Mycobacteriales</taxon>
        <taxon>Mycobacteriaceae</taxon>
        <taxon>Mycolicibacterium</taxon>
    </lineage>
</organism>
<accession>A0ABQ0KRV0</accession>